<keyword evidence="1" id="KW-0378">Hydrolase</keyword>
<organism evidence="3 4">
    <name type="scientific">Salinicoccus sesuvii</name>
    <dbReference type="NCBI Taxonomy" id="868281"/>
    <lineage>
        <taxon>Bacteria</taxon>
        <taxon>Bacillati</taxon>
        <taxon>Bacillota</taxon>
        <taxon>Bacilli</taxon>
        <taxon>Bacillales</taxon>
        <taxon>Staphylococcaceae</taxon>
        <taxon>Salinicoccus</taxon>
    </lineage>
</organism>
<protein>
    <submittedName>
        <fullName evidence="3">Prolyl oligopeptidase family serine peptidase</fullName>
    </submittedName>
</protein>
<reference evidence="4" key="1">
    <citation type="journal article" date="2019" name="Int. J. Syst. Evol. Microbiol.">
        <title>The Global Catalogue of Microorganisms (GCM) 10K type strain sequencing project: providing services to taxonomists for standard genome sequencing and annotation.</title>
        <authorList>
            <consortium name="The Broad Institute Genomics Platform"/>
            <consortium name="The Broad Institute Genome Sequencing Center for Infectious Disease"/>
            <person name="Wu L."/>
            <person name="Ma J."/>
        </authorList>
    </citation>
    <scope>NUCLEOTIDE SEQUENCE [LARGE SCALE GENOMIC DNA]</scope>
    <source>
        <strain evidence="4">CCM 7756</strain>
    </source>
</reference>
<dbReference type="PANTHER" id="PTHR42776">
    <property type="entry name" value="SERINE PEPTIDASE S9 FAMILY MEMBER"/>
    <property type="match status" value="1"/>
</dbReference>
<accession>A0ABV7N376</accession>
<dbReference type="Proteomes" id="UP001595637">
    <property type="component" value="Unassembled WGS sequence"/>
</dbReference>
<dbReference type="InterPro" id="IPR001375">
    <property type="entry name" value="Peptidase_S9_cat"/>
</dbReference>
<name>A0ABV7N376_9STAP</name>
<dbReference type="EMBL" id="JBHRVQ010000001">
    <property type="protein sequence ID" value="MFC3388046.1"/>
    <property type="molecule type" value="Genomic_DNA"/>
</dbReference>
<sequence>MNLKYCDKKRRLYFISNESGMHQLWEMDIADQKKRKVTSFSQNTKNFWIEANHIVVATDYNGNERNQYHKLDSRIATEITSRPDYFHYYGKYKVGEDSYIVIRNHYEHSTFELCKMEGQGNIEVIYVFSNPIHFIHELSTDRYLLSMDVDNIDQILMIFDKKSGEPVVLPLPKARFSAFKFIRDTCFCLCDIEDGYKNIYEIDINNGRYKKRTFFKWDIEHFKLFNDNKEAMISCNEDGFSKLYRLNLTTWEVVQLPFNREGVIHSLAIRGQQEVFLIYSSVDQPHLIYCYDLDQKSFKVMAGNEACEPISFKTASYPSFDGTQIPYFIYESESDMGAVIHIHGGPESQSRPEFNTLYYLLNKTGLCVAVPNIRGSMGYGRPYLEADDKEKRLDAMKDVVELRRHLIKTEHADASRVSVMGRSYGGLMTLLLVTHQPSLWRAAVDIVGLSDLGTFFSHTPPWRRRMRAAEYGSMETHGSFLKDISPLSRSRQITAPLMIFHSHHDSRVPYTESKQMAEVMEENGQDVTFTVYDNEGHTFMHRENLEDMHHKIANFLTTLHEKK</sequence>
<gene>
    <name evidence="3" type="ORF">ACFOEO_05595</name>
</gene>
<evidence type="ECO:0000259" key="2">
    <source>
        <dbReference type="Pfam" id="PF00326"/>
    </source>
</evidence>
<keyword evidence="4" id="KW-1185">Reference proteome</keyword>
<dbReference type="PRINTS" id="PR00862">
    <property type="entry name" value="PROLIGOPTASE"/>
</dbReference>
<feature type="domain" description="Peptidase S9 prolyl oligopeptidase catalytic" evidence="2">
    <location>
        <begin position="353"/>
        <end position="558"/>
    </location>
</feature>
<dbReference type="PANTHER" id="PTHR42776:SF27">
    <property type="entry name" value="DIPEPTIDYL PEPTIDASE FAMILY MEMBER 6"/>
    <property type="match status" value="1"/>
</dbReference>
<dbReference type="InterPro" id="IPR002470">
    <property type="entry name" value="Peptidase_S9A"/>
</dbReference>
<dbReference type="SUPFAM" id="SSF82171">
    <property type="entry name" value="DPP6 N-terminal domain-like"/>
    <property type="match status" value="1"/>
</dbReference>
<dbReference type="SUPFAM" id="SSF53474">
    <property type="entry name" value="alpha/beta-Hydrolases"/>
    <property type="match status" value="1"/>
</dbReference>
<evidence type="ECO:0000313" key="4">
    <source>
        <dbReference type="Proteomes" id="UP001595637"/>
    </source>
</evidence>
<dbReference type="Gene3D" id="2.140.10.30">
    <property type="entry name" value="Dipeptidylpeptidase IV, N-terminal domain"/>
    <property type="match status" value="1"/>
</dbReference>
<proteinExistence type="predicted"/>
<dbReference type="Gene3D" id="3.40.50.1820">
    <property type="entry name" value="alpha/beta hydrolase"/>
    <property type="match status" value="1"/>
</dbReference>
<evidence type="ECO:0000256" key="1">
    <source>
        <dbReference type="ARBA" id="ARBA00022801"/>
    </source>
</evidence>
<evidence type="ECO:0000313" key="3">
    <source>
        <dbReference type="EMBL" id="MFC3388046.1"/>
    </source>
</evidence>
<dbReference type="InterPro" id="IPR029058">
    <property type="entry name" value="AB_hydrolase_fold"/>
</dbReference>
<comment type="caution">
    <text evidence="3">The sequence shown here is derived from an EMBL/GenBank/DDBJ whole genome shotgun (WGS) entry which is preliminary data.</text>
</comment>
<dbReference type="RefSeq" id="WP_380652912.1">
    <property type="nucleotide sequence ID" value="NZ_JBHRVQ010000001.1"/>
</dbReference>
<dbReference type="Pfam" id="PF00326">
    <property type="entry name" value="Peptidase_S9"/>
    <property type="match status" value="1"/>
</dbReference>